<organism evidence="2 3">
    <name type="scientific">Tanacetum coccineum</name>
    <dbReference type="NCBI Taxonomy" id="301880"/>
    <lineage>
        <taxon>Eukaryota</taxon>
        <taxon>Viridiplantae</taxon>
        <taxon>Streptophyta</taxon>
        <taxon>Embryophyta</taxon>
        <taxon>Tracheophyta</taxon>
        <taxon>Spermatophyta</taxon>
        <taxon>Magnoliopsida</taxon>
        <taxon>eudicotyledons</taxon>
        <taxon>Gunneridae</taxon>
        <taxon>Pentapetalae</taxon>
        <taxon>asterids</taxon>
        <taxon>campanulids</taxon>
        <taxon>Asterales</taxon>
        <taxon>Asteraceae</taxon>
        <taxon>Asteroideae</taxon>
        <taxon>Anthemideae</taxon>
        <taxon>Anthemidinae</taxon>
        <taxon>Tanacetum</taxon>
    </lineage>
</organism>
<accession>A0ABQ5JBL1</accession>
<dbReference type="PANTHER" id="PTHR47150">
    <property type="entry name" value="OS12G0169200 PROTEIN"/>
    <property type="match status" value="1"/>
</dbReference>
<dbReference type="Pfam" id="PF04827">
    <property type="entry name" value="Plant_tran"/>
    <property type="match status" value="1"/>
</dbReference>
<sequence length="228" mass="26385">MMNTKYNHSKGDMKVEAKSSSSGSCGKFIEVVIMLILIGHYYCFIHGYYCSTTVNTARTKLILLHRILMVDSNTFGQEMVNILVLGEAYDKVFNHLDMLHASLEVKEKDEIRSNNMVDKIERTIKARRQIRRLESYVGGLNNDINVICQLPLLNDLKEGKTPYVAFLVNDVHYNWEYYLTDEIYLEWSVLIKSISHPGTNDTKRIRYKQAHEAARNDVERAFGVLKKK</sequence>
<dbReference type="Proteomes" id="UP001151760">
    <property type="component" value="Unassembled WGS sequence"/>
</dbReference>
<protein>
    <submittedName>
        <fullName evidence="2">ALP1-like protein</fullName>
    </submittedName>
</protein>
<evidence type="ECO:0000313" key="3">
    <source>
        <dbReference type="Proteomes" id="UP001151760"/>
    </source>
</evidence>
<keyword evidence="1" id="KW-0812">Transmembrane</keyword>
<feature type="transmembrane region" description="Helical" evidence="1">
    <location>
        <begin position="28"/>
        <end position="49"/>
    </location>
</feature>
<reference evidence="2" key="2">
    <citation type="submission" date="2022-01" db="EMBL/GenBank/DDBJ databases">
        <authorList>
            <person name="Yamashiro T."/>
            <person name="Shiraishi A."/>
            <person name="Satake H."/>
            <person name="Nakayama K."/>
        </authorList>
    </citation>
    <scope>NUCLEOTIDE SEQUENCE</scope>
</reference>
<dbReference type="PANTHER" id="PTHR47150:SF7">
    <property type="entry name" value="NUCLEASE"/>
    <property type="match status" value="1"/>
</dbReference>
<comment type="caution">
    <text evidence="2">The sequence shown here is derived from an EMBL/GenBank/DDBJ whole genome shotgun (WGS) entry which is preliminary data.</text>
</comment>
<name>A0ABQ5JBL1_9ASTR</name>
<keyword evidence="1" id="KW-0472">Membrane</keyword>
<evidence type="ECO:0000256" key="1">
    <source>
        <dbReference type="SAM" id="Phobius"/>
    </source>
</evidence>
<dbReference type="InterPro" id="IPR006912">
    <property type="entry name" value="Harbinger_derived_prot"/>
</dbReference>
<proteinExistence type="predicted"/>
<dbReference type="EMBL" id="BQNB010021771">
    <property type="protein sequence ID" value="GJU09927.1"/>
    <property type="molecule type" value="Genomic_DNA"/>
</dbReference>
<keyword evidence="1" id="KW-1133">Transmembrane helix</keyword>
<reference evidence="2" key="1">
    <citation type="journal article" date="2022" name="Int. J. Mol. Sci.">
        <title>Draft Genome of Tanacetum Coccineum: Genomic Comparison of Closely Related Tanacetum-Family Plants.</title>
        <authorList>
            <person name="Yamashiro T."/>
            <person name="Shiraishi A."/>
            <person name="Nakayama K."/>
            <person name="Satake H."/>
        </authorList>
    </citation>
    <scope>NUCLEOTIDE SEQUENCE</scope>
</reference>
<gene>
    <name evidence="2" type="ORF">Tco_1132323</name>
</gene>
<keyword evidence="3" id="KW-1185">Reference proteome</keyword>
<evidence type="ECO:0000313" key="2">
    <source>
        <dbReference type="EMBL" id="GJU09927.1"/>
    </source>
</evidence>